<dbReference type="AlphaFoldDB" id="A0A830BNN7"/>
<dbReference type="InterPro" id="IPR001461">
    <property type="entry name" value="Aspartic_peptidase_A1"/>
</dbReference>
<keyword evidence="7" id="KW-1133">Transmembrane helix</keyword>
<evidence type="ECO:0000256" key="4">
    <source>
        <dbReference type="ARBA" id="ARBA00022692"/>
    </source>
</evidence>
<feature type="domain" description="Xylanase inhibitor N-terminal" evidence="10">
    <location>
        <begin position="5"/>
        <end position="74"/>
    </location>
</feature>
<dbReference type="SUPFAM" id="SSF50630">
    <property type="entry name" value="Acid proteases"/>
    <property type="match status" value="1"/>
</dbReference>
<evidence type="ECO:0000256" key="6">
    <source>
        <dbReference type="ARBA" id="ARBA00022801"/>
    </source>
</evidence>
<dbReference type="Pfam" id="PF14541">
    <property type="entry name" value="TAXi_C"/>
    <property type="match status" value="1"/>
</dbReference>
<dbReference type="PANTHER" id="PTHR13683">
    <property type="entry name" value="ASPARTYL PROTEASES"/>
    <property type="match status" value="1"/>
</dbReference>
<name>A0A830BNN7_9LAMI</name>
<evidence type="ECO:0000256" key="5">
    <source>
        <dbReference type="ARBA" id="ARBA00022729"/>
    </source>
</evidence>
<dbReference type="Gene3D" id="2.40.70.10">
    <property type="entry name" value="Acid Proteases"/>
    <property type="match status" value="2"/>
</dbReference>
<dbReference type="InterPro" id="IPR032861">
    <property type="entry name" value="TAXi_N"/>
</dbReference>
<dbReference type="OrthoDB" id="2747330at2759"/>
<sequence>MTSNTSSAPVVFGCSTSQSRDLMKPGRAVDGILGFGQQGLSVSSQLSSQGITPNAFSHCLKAEDGGGGILVLGQIVEPNLVYTSLVPSQPHYNVNLQSIAVNGQTLNINPSVFSTSNNRGTIIDLGTLAYCAEEAYDPFVDAITQSVSQSVRPLLSKGNQCYLTTSSLNFAGGASMILRPQDYLLQQNSVCGALAFRKIQSPGITILGAYGTMGGQTRTAIRPIGSSVVSRDGSVEPGAMCRLTYKIPGPYPQEYMIVASVVRGSFAPPLVHWVPTARSPLTTEVQADVNRLPNYTCVYANILADARSNNEELLPYGIYEKRCIEHHSADYIQLFGSNPHNPERRYAKYTGEATARTVREKVEARARWKSAKEAARKRSIYDDLAFQTKPEATFIVFILCSASSTQIYRAKSNKIRSPVLAPKKEAPKEEPVDNNLDKQQVVVVGKIYIKLCYGRKCKNND</sequence>
<dbReference type="GO" id="GO:0006508">
    <property type="term" value="P:proteolysis"/>
    <property type="evidence" value="ECO:0007669"/>
    <property type="project" value="UniProtKB-KW"/>
</dbReference>
<feature type="domain" description="Xylanase inhibitor C-terminal" evidence="9">
    <location>
        <begin position="91"/>
        <end position="209"/>
    </location>
</feature>
<accession>A0A830BNN7</accession>
<reference evidence="11" key="1">
    <citation type="submission" date="2020-07" db="EMBL/GenBank/DDBJ databases">
        <title>Ethylene signaling mediates host invasion by parasitic plants.</title>
        <authorList>
            <person name="Yoshida S."/>
        </authorList>
    </citation>
    <scope>NUCLEOTIDE SEQUENCE</scope>
    <source>
        <strain evidence="11">Okayama</strain>
    </source>
</reference>
<keyword evidence="5" id="KW-0732">Signal</keyword>
<keyword evidence="3" id="KW-0645">Protease</keyword>
<evidence type="ECO:0000256" key="2">
    <source>
        <dbReference type="ARBA" id="ARBA00007447"/>
    </source>
</evidence>
<comment type="similarity">
    <text evidence="2">Belongs to the peptidase A1 family.</text>
</comment>
<evidence type="ECO:0000256" key="1">
    <source>
        <dbReference type="ARBA" id="ARBA00004370"/>
    </source>
</evidence>
<evidence type="ECO:0000313" key="11">
    <source>
        <dbReference type="EMBL" id="GFP89227.1"/>
    </source>
</evidence>
<evidence type="ECO:0000259" key="10">
    <source>
        <dbReference type="Pfam" id="PF14543"/>
    </source>
</evidence>
<comment type="subcellular location">
    <subcellularLocation>
        <location evidence="1">Membrane</location>
    </subcellularLocation>
</comment>
<dbReference type="InterPro" id="IPR021109">
    <property type="entry name" value="Peptidase_aspartic_dom_sf"/>
</dbReference>
<evidence type="ECO:0000259" key="9">
    <source>
        <dbReference type="Pfam" id="PF14541"/>
    </source>
</evidence>
<keyword evidence="4" id="KW-0812">Transmembrane</keyword>
<keyword evidence="12" id="KW-1185">Reference proteome</keyword>
<dbReference type="Proteomes" id="UP000653305">
    <property type="component" value="Unassembled WGS sequence"/>
</dbReference>
<comment type="caution">
    <text evidence="11">The sequence shown here is derived from an EMBL/GenBank/DDBJ whole genome shotgun (WGS) entry which is preliminary data.</text>
</comment>
<keyword evidence="6" id="KW-0378">Hydrolase</keyword>
<dbReference type="Pfam" id="PF14543">
    <property type="entry name" value="TAXi_N"/>
    <property type="match status" value="1"/>
</dbReference>
<evidence type="ECO:0000256" key="7">
    <source>
        <dbReference type="ARBA" id="ARBA00022989"/>
    </source>
</evidence>
<dbReference type="EMBL" id="BMAC01000183">
    <property type="protein sequence ID" value="GFP89227.1"/>
    <property type="molecule type" value="Genomic_DNA"/>
</dbReference>
<dbReference type="InterPro" id="IPR032799">
    <property type="entry name" value="TAXi_C"/>
</dbReference>
<dbReference type="GO" id="GO:0004190">
    <property type="term" value="F:aspartic-type endopeptidase activity"/>
    <property type="evidence" value="ECO:0007669"/>
    <property type="project" value="InterPro"/>
</dbReference>
<dbReference type="GO" id="GO:0016020">
    <property type="term" value="C:membrane"/>
    <property type="evidence" value="ECO:0007669"/>
    <property type="project" value="UniProtKB-SubCell"/>
</dbReference>
<evidence type="ECO:0000256" key="3">
    <source>
        <dbReference type="ARBA" id="ARBA00022670"/>
    </source>
</evidence>
<proteinExistence type="inferred from homology"/>
<dbReference type="PANTHER" id="PTHR13683:SF375">
    <property type="entry name" value="PEPTIDASE A1 DOMAIN-CONTAINING PROTEIN"/>
    <property type="match status" value="1"/>
</dbReference>
<gene>
    <name evidence="11" type="ORF">PHJA_001066400</name>
</gene>
<evidence type="ECO:0000313" key="12">
    <source>
        <dbReference type="Proteomes" id="UP000653305"/>
    </source>
</evidence>
<organism evidence="11 12">
    <name type="scientific">Phtheirospermum japonicum</name>
    <dbReference type="NCBI Taxonomy" id="374723"/>
    <lineage>
        <taxon>Eukaryota</taxon>
        <taxon>Viridiplantae</taxon>
        <taxon>Streptophyta</taxon>
        <taxon>Embryophyta</taxon>
        <taxon>Tracheophyta</taxon>
        <taxon>Spermatophyta</taxon>
        <taxon>Magnoliopsida</taxon>
        <taxon>eudicotyledons</taxon>
        <taxon>Gunneridae</taxon>
        <taxon>Pentapetalae</taxon>
        <taxon>asterids</taxon>
        <taxon>lamiids</taxon>
        <taxon>Lamiales</taxon>
        <taxon>Orobanchaceae</taxon>
        <taxon>Orobanchaceae incertae sedis</taxon>
        <taxon>Phtheirospermum</taxon>
    </lineage>
</organism>
<keyword evidence="8" id="KW-0472">Membrane</keyword>
<evidence type="ECO:0000256" key="8">
    <source>
        <dbReference type="ARBA" id="ARBA00023136"/>
    </source>
</evidence>
<protein>
    <submittedName>
        <fullName evidence="11">ABC transporter g family member 28</fullName>
    </submittedName>
</protein>